<dbReference type="InterPro" id="IPR017946">
    <property type="entry name" value="PLC-like_Pdiesterase_TIM-brl"/>
</dbReference>
<dbReference type="AlphaFoldDB" id="A0AAE0XEY4"/>
<dbReference type="PROSITE" id="PS50007">
    <property type="entry name" value="PIPLC_X_DOMAIN"/>
    <property type="match status" value="1"/>
</dbReference>
<dbReference type="PANTHER" id="PTHR13593:SF116">
    <property type="entry name" value="PLC-LIKE PHOSPHODIESTERASE"/>
    <property type="match status" value="1"/>
</dbReference>
<keyword evidence="2" id="KW-1133">Transmembrane helix</keyword>
<dbReference type="PANTHER" id="PTHR13593">
    <property type="match status" value="1"/>
</dbReference>
<feature type="compositionally biased region" description="Basic and acidic residues" evidence="1">
    <location>
        <begin position="1"/>
        <end position="17"/>
    </location>
</feature>
<reference evidence="3" key="2">
    <citation type="submission" date="2023-06" db="EMBL/GenBank/DDBJ databases">
        <authorList>
            <consortium name="Lawrence Berkeley National Laboratory"/>
            <person name="Haridas S."/>
            <person name="Hensen N."/>
            <person name="Bonometti L."/>
            <person name="Westerberg I."/>
            <person name="Brannstrom I.O."/>
            <person name="Guillou S."/>
            <person name="Cros-Aarteil S."/>
            <person name="Calhoun S."/>
            <person name="Kuo A."/>
            <person name="Mondo S."/>
            <person name="Pangilinan J."/>
            <person name="Riley R."/>
            <person name="Labutti K."/>
            <person name="Andreopoulos B."/>
            <person name="Lipzen A."/>
            <person name="Chen C."/>
            <person name="Yanf M."/>
            <person name="Daum C."/>
            <person name="Ng V."/>
            <person name="Clum A."/>
            <person name="Steindorff A."/>
            <person name="Ohm R."/>
            <person name="Martin F."/>
            <person name="Silar P."/>
            <person name="Natvig D."/>
            <person name="Lalanne C."/>
            <person name="Gautier V."/>
            <person name="Ament-Velasquez S.L."/>
            <person name="Kruys A."/>
            <person name="Hutchinson M.I."/>
            <person name="Powell A.J."/>
            <person name="Barry K."/>
            <person name="Miller A.N."/>
            <person name="Grigoriev I.V."/>
            <person name="Debuchy R."/>
            <person name="Gladieux P."/>
            <person name="Thoren M.H."/>
            <person name="Johannesson H."/>
        </authorList>
    </citation>
    <scope>NUCLEOTIDE SEQUENCE</scope>
    <source>
        <strain evidence="3">CBS 314.62</strain>
    </source>
</reference>
<dbReference type="InterPro" id="IPR051057">
    <property type="entry name" value="PI-PLC_domain"/>
</dbReference>
<gene>
    <name evidence="3" type="ORF">B0T22DRAFT_399388</name>
</gene>
<keyword evidence="4" id="KW-1185">Reference proteome</keyword>
<sequence>MFASAKRAERDGGDHRRASSSSLLPIVSHNTTHNHSASSRLPHSSTTPSRHITCALPTRRAGAFVLFPSCLMAALVWLLIHLFFASASGGSTSAIPASSSSLADLALEKVLADSAQIFGLFPAPPSSQKKPPNKTSDRANWMSNLPDATPLTRLNIPGTHDSATWNFSRATQASIPYDADADVVADPAIYRCQRASIAAALGAGVRFFDLRYGLDPATRRGLVFFHREALLSAQANVEGVLFAFYAWLAAHPSEVVLLSFQYEGAKGRASPDDAPVAHALLVAALTGPAARMFIHQGRDVLPLLGDARGRVVLVRRFEGDGEGELQVPGIQLPPSRWPDNGRSFAIVYNEPRNLSAYVEDYYEPNDLPASLAQNVTANIEAKMQAVEAHLHMAAAADGDAGGGNGESLFITFASAEHTSNELPLTPEIMALGNGSEITPGGGVNVRLAEVLRGEGLRGRRVGIV</sequence>
<organism evidence="3 4">
    <name type="scientific">Podospora appendiculata</name>
    <dbReference type="NCBI Taxonomy" id="314037"/>
    <lineage>
        <taxon>Eukaryota</taxon>
        <taxon>Fungi</taxon>
        <taxon>Dikarya</taxon>
        <taxon>Ascomycota</taxon>
        <taxon>Pezizomycotina</taxon>
        <taxon>Sordariomycetes</taxon>
        <taxon>Sordariomycetidae</taxon>
        <taxon>Sordariales</taxon>
        <taxon>Podosporaceae</taxon>
        <taxon>Podospora</taxon>
    </lineage>
</organism>
<accession>A0AAE0XEY4</accession>
<dbReference type="EMBL" id="JAULSO010000001">
    <property type="protein sequence ID" value="KAK3692219.1"/>
    <property type="molecule type" value="Genomic_DNA"/>
</dbReference>
<dbReference type="GO" id="GO:0008081">
    <property type="term" value="F:phosphoric diester hydrolase activity"/>
    <property type="evidence" value="ECO:0007669"/>
    <property type="project" value="InterPro"/>
</dbReference>
<dbReference type="Gene3D" id="3.20.20.190">
    <property type="entry name" value="Phosphatidylinositol (PI) phosphodiesterase"/>
    <property type="match status" value="1"/>
</dbReference>
<keyword evidence="2" id="KW-0812">Transmembrane</keyword>
<proteinExistence type="predicted"/>
<feature type="transmembrane region" description="Helical" evidence="2">
    <location>
        <begin position="61"/>
        <end position="84"/>
    </location>
</feature>
<feature type="non-terminal residue" evidence="3">
    <location>
        <position position="464"/>
    </location>
</feature>
<evidence type="ECO:0000256" key="1">
    <source>
        <dbReference type="SAM" id="MobiDB-lite"/>
    </source>
</evidence>
<reference evidence="3" key="1">
    <citation type="journal article" date="2023" name="Mol. Phylogenet. Evol.">
        <title>Genome-scale phylogeny and comparative genomics of the fungal order Sordariales.</title>
        <authorList>
            <person name="Hensen N."/>
            <person name="Bonometti L."/>
            <person name="Westerberg I."/>
            <person name="Brannstrom I.O."/>
            <person name="Guillou S."/>
            <person name="Cros-Aarteil S."/>
            <person name="Calhoun S."/>
            <person name="Haridas S."/>
            <person name="Kuo A."/>
            <person name="Mondo S."/>
            <person name="Pangilinan J."/>
            <person name="Riley R."/>
            <person name="LaButti K."/>
            <person name="Andreopoulos B."/>
            <person name="Lipzen A."/>
            <person name="Chen C."/>
            <person name="Yan M."/>
            <person name="Daum C."/>
            <person name="Ng V."/>
            <person name="Clum A."/>
            <person name="Steindorff A."/>
            <person name="Ohm R.A."/>
            <person name="Martin F."/>
            <person name="Silar P."/>
            <person name="Natvig D.O."/>
            <person name="Lalanne C."/>
            <person name="Gautier V."/>
            <person name="Ament-Velasquez S.L."/>
            <person name="Kruys A."/>
            <person name="Hutchinson M.I."/>
            <person name="Powell A.J."/>
            <person name="Barry K."/>
            <person name="Miller A.N."/>
            <person name="Grigoriev I.V."/>
            <person name="Debuchy R."/>
            <person name="Gladieux P."/>
            <person name="Hiltunen Thoren M."/>
            <person name="Johannesson H."/>
        </authorList>
    </citation>
    <scope>NUCLEOTIDE SEQUENCE</scope>
    <source>
        <strain evidence="3">CBS 314.62</strain>
    </source>
</reference>
<dbReference type="Proteomes" id="UP001270362">
    <property type="component" value="Unassembled WGS sequence"/>
</dbReference>
<evidence type="ECO:0000256" key="2">
    <source>
        <dbReference type="SAM" id="Phobius"/>
    </source>
</evidence>
<name>A0AAE0XEY4_9PEZI</name>
<dbReference type="GO" id="GO:0006629">
    <property type="term" value="P:lipid metabolic process"/>
    <property type="evidence" value="ECO:0007669"/>
    <property type="project" value="InterPro"/>
</dbReference>
<feature type="region of interest" description="Disordered" evidence="1">
    <location>
        <begin position="1"/>
        <end position="24"/>
    </location>
</feature>
<evidence type="ECO:0000313" key="4">
    <source>
        <dbReference type="Proteomes" id="UP001270362"/>
    </source>
</evidence>
<evidence type="ECO:0000313" key="3">
    <source>
        <dbReference type="EMBL" id="KAK3692219.1"/>
    </source>
</evidence>
<dbReference type="SUPFAM" id="SSF51695">
    <property type="entry name" value="PLC-like phosphodiesterases"/>
    <property type="match status" value="1"/>
</dbReference>
<protein>
    <submittedName>
        <fullName evidence="3">PLC-like phosphodiesterase</fullName>
    </submittedName>
</protein>
<comment type="caution">
    <text evidence="3">The sequence shown here is derived from an EMBL/GenBank/DDBJ whole genome shotgun (WGS) entry which is preliminary data.</text>
</comment>
<keyword evidence="2" id="KW-0472">Membrane</keyword>